<keyword evidence="2" id="KW-1185">Reference proteome</keyword>
<name>A0ABW9Z8R5_9FLAO</name>
<evidence type="ECO:0000313" key="1">
    <source>
        <dbReference type="EMBL" id="NBL65116.1"/>
    </source>
</evidence>
<dbReference type="EMBL" id="JAABLM010000008">
    <property type="protein sequence ID" value="NBL65116.1"/>
    <property type="molecule type" value="Genomic_DNA"/>
</dbReference>
<dbReference type="Proteomes" id="UP000798602">
    <property type="component" value="Unassembled WGS sequence"/>
</dbReference>
<sequence length="70" mass="8347">MKLIYFFTFAPMKTQPQFTFSPNQKAMHYKANGLLRKIFEAVKNLLAFDTFQYTNTYQEKLLIVYANIRV</sequence>
<reference evidence="2" key="1">
    <citation type="submission" date="2020-01" db="EMBL/GenBank/DDBJ databases">
        <title>Sphingomonas sp. strain CSW-10.</title>
        <authorList>
            <person name="Chen W.-M."/>
        </authorList>
    </citation>
    <scope>NUCLEOTIDE SEQUENCE [LARGE SCALE GENOMIC DNA]</scope>
    <source>
        <strain evidence="2">NST-5</strain>
    </source>
</reference>
<accession>A0ABW9Z8R5</accession>
<comment type="caution">
    <text evidence="1">The sequence shown here is derived from an EMBL/GenBank/DDBJ whole genome shotgun (WGS) entry which is preliminary data.</text>
</comment>
<proteinExistence type="predicted"/>
<gene>
    <name evidence="1" type="ORF">GV828_07885</name>
</gene>
<evidence type="ECO:0000313" key="2">
    <source>
        <dbReference type="Proteomes" id="UP000798602"/>
    </source>
</evidence>
<organism evidence="1 2">
    <name type="scientific">Flavobacterium ichthyis</name>
    <dbReference type="NCBI Taxonomy" id="2698827"/>
    <lineage>
        <taxon>Bacteria</taxon>
        <taxon>Pseudomonadati</taxon>
        <taxon>Bacteroidota</taxon>
        <taxon>Flavobacteriia</taxon>
        <taxon>Flavobacteriales</taxon>
        <taxon>Flavobacteriaceae</taxon>
        <taxon>Flavobacterium</taxon>
    </lineage>
</organism>
<dbReference type="RefSeq" id="WP_166536945.1">
    <property type="nucleotide sequence ID" value="NZ_JAABLM010000008.1"/>
</dbReference>
<evidence type="ECO:0008006" key="3">
    <source>
        <dbReference type="Google" id="ProtNLM"/>
    </source>
</evidence>
<protein>
    <recommendedName>
        <fullName evidence="3">Transposase</fullName>
    </recommendedName>
</protein>